<dbReference type="AlphaFoldDB" id="A0A139LMP7"/>
<comment type="caution">
    <text evidence="1">The sequence shown here is derived from an EMBL/GenBank/DDBJ whole genome shotgun (WGS) entry which is preliminary data.</text>
</comment>
<sequence>MYIHFSFLRKQVVVLNLNYLFFVLLFWNLSYLFVLLPMISFSVCKVTGMCQI</sequence>
<name>A0A139LMP7_9BACE</name>
<dbReference type="Proteomes" id="UP000070319">
    <property type="component" value="Unassembled WGS sequence"/>
</dbReference>
<dbReference type="PATRIC" id="fig|329854.7.peg.1596"/>
<organism evidence="1">
    <name type="scientific">Bacteroides intestinalis</name>
    <dbReference type="NCBI Taxonomy" id="329854"/>
    <lineage>
        <taxon>Bacteria</taxon>
        <taxon>Pseudomonadati</taxon>
        <taxon>Bacteroidota</taxon>
        <taxon>Bacteroidia</taxon>
        <taxon>Bacteroidales</taxon>
        <taxon>Bacteroidaceae</taxon>
        <taxon>Bacteroides</taxon>
    </lineage>
</organism>
<gene>
    <name evidence="1" type="ORF">HMPREF2531_01566</name>
</gene>
<protein>
    <submittedName>
        <fullName evidence="1">Uncharacterized protein</fullName>
    </submittedName>
</protein>
<proteinExistence type="predicted"/>
<evidence type="ECO:0000313" key="2">
    <source>
        <dbReference type="Proteomes" id="UP000070319"/>
    </source>
</evidence>
<dbReference type="EMBL" id="LTDF01000064">
    <property type="protein sequence ID" value="KXT52730.1"/>
    <property type="molecule type" value="Genomic_DNA"/>
</dbReference>
<accession>A0A139LMP7</accession>
<evidence type="ECO:0000313" key="1">
    <source>
        <dbReference type="EMBL" id="KXT52730.1"/>
    </source>
</evidence>
<reference evidence="1 2" key="1">
    <citation type="submission" date="2016-02" db="EMBL/GenBank/DDBJ databases">
        <authorList>
            <person name="Wen L."/>
            <person name="He K."/>
            <person name="Yang H."/>
        </authorList>
    </citation>
    <scope>NUCLEOTIDE SEQUENCE [LARGE SCALE GENOMIC DNA]</scope>
    <source>
        <strain evidence="1 2">KLE1704</strain>
    </source>
</reference>